<organism evidence="2 3">
    <name type="scientific">Penicillium nalgiovense</name>
    <dbReference type="NCBI Taxonomy" id="60175"/>
    <lineage>
        <taxon>Eukaryota</taxon>
        <taxon>Fungi</taxon>
        <taxon>Dikarya</taxon>
        <taxon>Ascomycota</taxon>
        <taxon>Pezizomycotina</taxon>
        <taxon>Eurotiomycetes</taxon>
        <taxon>Eurotiomycetidae</taxon>
        <taxon>Eurotiales</taxon>
        <taxon>Aspergillaceae</taxon>
        <taxon>Penicillium</taxon>
    </lineage>
</organism>
<keyword evidence="3" id="KW-1185">Reference proteome</keyword>
<dbReference type="Pfam" id="PF04299">
    <property type="entry name" value="FMN_bind_2"/>
    <property type="match status" value="1"/>
</dbReference>
<evidence type="ECO:0000256" key="1">
    <source>
        <dbReference type="SAM" id="MobiDB-lite"/>
    </source>
</evidence>
<dbReference type="SUPFAM" id="SSF50475">
    <property type="entry name" value="FMN-binding split barrel"/>
    <property type="match status" value="2"/>
</dbReference>
<dbReference type="EMBL" id="MOOB01000008">
    <property type="protein sequence ID" value="OQE91833.1"/>
    <property type="molecule type" value="Genomic_DNA"/>
</dbReference>
<gene>
    <name evidence="2" type="ORF">PENNAL_c0008G01169</name>
</gene>
<reference evidence="3" key="1">
    <citation type="journal article" date="2017" name="Nat. Microbiol.">
        <title>Global analysis of biosynthetic gene clusters reveals vast potential of secondary metabolite production in Penicillium species.</title>
        <authorList>
            <person name="Nielsen J.C."/>
            <person name="Grijseels S."/>
            <person name="Prigent S."/>
            <person name="Ji B."/>
            <person name="Dainat J."/>
            <person name="Nielsen K.F."/>
            <person name="Frisvad J.C."/>
            <person name="Workman M."/>
            <person name="Nielsen J."/>
        </authorList>
    </citation>
    <scope>NUCLEOTIDE SEQUENCE [LARGE SCALE GENOMIC DNA]</scope>
    <source>
        <strain evidence="3">IBT 13039</strain>
    </source>
</reference>
<sequence>MHLRPNHAVRDLPTLHAFIKQHPLGVLTTSLPSENHRTLQCSHIPWVLDSETTLEPEFAKEAKVADDTPAPPHPPMGVLRGHIARQNPQSKAMVESASEYTKTTSIPGAFPITSSVEEPTTSTGHTLPGEVLIVFTSPVDHYITPNFYTESKLATGRVAPTWNYAAVQVYGRATIYHDTKDEQTELFLRHQLGDLARLGEEGVMGFQDGSGLGPASDIKHRGDGSGIENGDGVPPQNQNENWNPDRELSQGKRATGASGDDDGSALPTPTPTPAWKINDAPPEYIAVLLKNIVGMRIEITRIEGRFKVSQERPVNDRGGVVEGLERMGGRARDMAEFVRRGKVLPGQ</sequence>
<evidence type="ECO:0000313" key="2">
    <source>
        <dbReference type="EMBL" id="OQE91833.1"/>
    </source>
</evidence>
<dbReference type="PANTHER" id="PTHR35802:SF1">
    <property type="entry name" value="PROTEASE SYNTHASE AND SPORULATION PROTEIN PAI 2"/>
    <property type="match status" value="1"/>
</dbReference>
<comment type="caution">
    <text evidence="2">The sequence shown here is derived from an EMBL/GenBank/DDBJ whole genome shotgun (WGS) entry which is preliminary data.</text>
</comment>
<accession>A0A1V6YWP1</accession>
<evidence type="ECO:0008006" key="4">
    <source>
        <dbReference type="Google" id="ProtNLM"/>
    </source>
</evidence>
<feature type="region of interest" description="Disordered" evidence="1">
    <location>
        <begin position="206"/>
        <end position="278"/>
    </location>
</feature>
<dbReference type="PANTHER" id="PTHR35802">
    <property type="entry name" value="PROTEASE SYNTHASE AND SPORULATION PROTEIN PAI 2"/>
    <property type="match status" value="1"/>
</dbReference>
<dbReference type="InterPro" id="IPR007396">
    <property type="entry name" value="TR_PAI2-type"/>
</dbReference>
<name>A0A1V6YWP1_PENNA</name>
<dbReference type="AlphaFoldDB" id="A0A1V6YWP1"/>
<dbReference type="Gene3D" id="2.30.110.10">
    <property type="entry name" value="Electron Transport, Fmn-binding Protein, Chain A"/>
    <property type="match status" value="1"/>
</dbReference>
<proteinExistence type="predicted"/>
<evidence type="ECO:0000313" key="3">
    <source>
        <dbReference type="Proteomes" id="UP000191691"/>
    </source>
</evidence>
<protein>
    <recommendedName>
        <fullName evidence="4">Transcriptional regulator</fullName>
    </recommendedName>
</protein>
<dbReference type="InterPro" id="IPR012349">
    <property type="entry name" value="Split_barrel_FMN-bd"/>
</dbReference>
<dbReference type="OMA" id="IYHDTKD"/>
<dbReference type="OrthoDB" id="2101473at2759"/>
<dbReference type="Proteomes" id="UP000191691">
    <property type="component" value="Unassembled WGS sequence"/>
</dbReference>